<evidence type="ECO:0000256" key="2">
    <source>
        <dbReference type="SAM" id="SignalP"/>
    </source>
</evidence>
<organism evidence="3 4">
    <name type="scientific">Pleuronectes platessa</name>
    <name type="common">European plaice</name>
    <dbReference type="NCBI Taxonomy" id="8262"/>
    <lineage>
        <taxon>Eukaryota</taxon>
        <taxon>Metazoa</taxon>
        <taxon>Chordata</taxon>
        <taxon>Craniata</taxon>
        <taxon>Vertebrata</taxon>
        <taxon>Euteleostomi</taxon>
        <taxon>Actinopterygii</taxon>
        <taxon>Neopterygii</taxon>
        <taxon>Teleostei</taxon>
        <taxon>Neoteleostei</taxon>
        <taxon>Acanthomorphata</taxon>
        <taxon>Carangaria</taxon>
        <taxon>Pleuronectiformes</taxon>
        <taxon>Pleuronectoidei</taxon>
        <taxon>Pleuronectidae</taxon>
        <taxon>Pleuronectes</taxon>
    </lineage>
</organism>
<evidence type="ECO:0000256" key="1">
    <source>
        <dbReference type="SAM" id="MobiDB-lite"/>
    </source>
</evidence>
<dbReference type="Proteomes" id="UP001153269">
    <property type="component" value="Unassembled WGS sequence"/>
</dbReference>
<name>A0A9N7Y797_PLEPL</name>
<evidence type="ECO:0000313" key="3">
    <source>
        <dbReference type="EMBL" id="CAB1421020.1"/>
    </source>
</evidence>
<gene>
    <name evidence="3" type="ORF">PLEPLA_LOCUS8901</name>
</gene>
<reference evidence="3" key="1">
    <citation type="submission" date="2020-03" db="EMBL/GenBank/DDBJ databases">
        <authorList>
            <person name="Weist P."/>
        </authorList>
    </citation>
    <scope>NUCLEOTIDE SEQUENCE</scope>
</reference>
<sequence>MGTCACLSLSSSATVSVAACDCLHWVPAGGRWWPRPPGAGSSQSGANVREQERAALTDGGLTWKTCPLFRVQRSADDSHIISGSCLADHVLCSDVSCISKPCCNPAYSQQYQAREGKEDEEEEILAVLLSSSPFLTCSLSPGSAGTQMTRACGRLITPGRVNPAEEEPTKKKGEDAPAPLVEIPEKIKRHRRRHLLNLPSNRTSQLLQQHPGVQESTKKKEGKVAAEQVVALARTQPTGEEEKQGSGGPSSSEPRFRFTTAHCPLGNLTYLRSHHSAA</sequence>
<feature type="region of interest" description="Disordered" evidence="1">
    <location>
        <begin position="206"/>
        <end position="258"/>
    </location>
</feature>
<feature type="region of interest" description="Disordered" evidence="1">
    <location>
        <begin position="158"/>
        <end position="178"/>
    </location>
</feature>
<feature type="signal peptide" evidence="2">
    <location>
        <begin position="1"/>
        <end position="19"/>
    </location>
</feature>
<proteinExistence type="predicted"/>
<comment type="caution">
    <text evidence="3">The sequence shown here is derived from an EMBL/GenBank/DDBJ whole genome shotgun (WGS) entry which is preliminary data.</text>
</comment>
<protein>
    <submittedName>
        <fullName evidence="3">Uncharacterized protein</fullName>
    </submittedName>
</protein>
<accession>A0A9N7Y797</accession>
<keyword evidence="2" id="KW-0732">Signal</keyword>
<dbReference type="EMBL" id="CADEAL010000500">
    <property type="protein sequence ID" value="CAB1421020.1"/>
    <property type="molecule type" value="Genomic_DNA"/>
</dbReference>
<evidence type="ECO:0000313" key="4">
    <source>
        <dbReference type="Proteomes" id="UP001153269"/>
    </source>
</evidence>
<dbReference type="AlphaFoldDB" id="A0A9N7Y797"/>
<keyword evidence="4" id="KW-1185">Reference proteome</keyword>
<feature type="chain" id="PRO_5040453860" evidence="2">
    <location>
        <begin position="20"/>
        <end position="278"/>
    </location>
</feature>